<sequence>MRQRNGGTLYPTPIIDIEIAGLGDVDFPCDSLKVGAMDWDIPQLVFILLGVGYIDAIGGCQSAGNESKSSNPAPNCASYLHSERVN</sequence>
<evidence type="ECO:0000313" key="2">
    <source>
        <dbReference type="Proteomes" id="UP000008311"/>
    </source>
</evidence>
<keyword evidence="2" id="KW-1185">Reference proteome</keyword>
<organism evidence="1 2">
    <name type="scientific">Ricinus communis</name>
    <name type="common">Castor bean</name>
    <dbReference type="NCBI Taxonomy" id="3988"/>
    <lineage>
        <taxon>Eukaryota</taxon>
        <taxon>Viridiplantae</taxon>
        <taxon>Streptophyta</taxon>
        <taxon>Embryophyta</taxon>
        <taxon>Tracheophyta</taxon>
        <taxon>Spermatophyta</taxon>
        <taxon>Magnoliopsida</taxon>
        <taxon>eudicotyledons</taxon>
        <taxon>Gunneridae</taxon>
        <taxon>Pentapetalae</taxon>
        <taxon>rosids</taxon>
        <taxon>fabids</taxon>
        <taxon>Malpighiales</taxon>
        <taxon>Euphorbiaceae</taxon>
        <taxon>Acalyphoideae</taxon>
        <taxon>Acalypheae</taxon>
        <taxon>Ricinus</taxon>
    </lineage>
</organism>
<dbReference type="AlphaFoldDB" id="B9SHT4"/>
<dbReference type="InParanoid" id="B9SHT4"/>
<evidence type="ECO:0000313" key="1">
    <source>
        <dbReference type="EMBL" id="EEF36812.1"/>
    </source>
</evidence>
<gene>
    <name evidence="1" type="ORF">RCOM_0621410</name>
</gene>
<reference evidence="2" key="1">
    <citation type="journal article" date="2010" name="Nat. Biotechnol.">
        <title>Draft genome sequence of the oilseed species Ricinus communis.</title>
        <authorList>
            <person name="Chan A.P."/>
            <person name="Crabtree J."/>
            <person name="Zhao Q."/>
            <person name="Lorenzi H."/>
            <person name="Orvis J."/>
            <person name="Puiu D."/>
            <person name="Melake-Berhan A."/>
            <person name="Jones K.M."/>
            <person name="Redman J."/>
            <person name="Chen G."/>
            <person name="Cahoon E.B."/>
            <person name="Gedil M."/>
            <person name="Stanke M."/>
            <person name="Haas B.J."/>
            <person name="Wortman J.R."/>
            <person name="Fraser-Liggett C.M."/>
            <person name="Ravel J."/>
            <person name="Rabinowicz P.D."/>
        </authorList>
    </citation>
    <scope>NUCLEOTIDE SEQUENCE [LARGE SCALE GENOMIC DNA]</scope>
    <source>
        <strain evidence="2">cv. Hale</strain>
    </source>
</reference>
<name>B9SHT4_RICCO</name>
<dbReference type="Proteomes" id="UP000008311">
    <property type="component" value="Unassembled WGS sequence"/>
</dbReference>
<proteinExistence type="predicted"/>
<dbReference type="EMBL" id="EQ973966">
    <property type="protein sequence ID" value="EEF36812.1"/>
    <property type="molecule type" value="Genomic_DNA"/>
</dbReference>
<accession>B9SHT4</accession>
<protein>
    <submittedName>
        <fullName evidence="1">Uncharacterized protein</fullName>
    </submittedName>
</protein>